<feature type="transmembrane region" description="Helical" evidence="6">
    <location>
        <begin position="562"/>
        <end position="582"/>
    </location>
</feature>
<accession>A0ABX7M6I8</accession>
<dbReference type="InterPro" id="IPR020846">
    <property type="entry name" value="MFS_dom"/>
</dbReference>
<keyword evidence="2" id="KW-1003">Cell membrane</keyword>
<feature type="domain" description="Major facilitator superfamily (MFS) profile" evidence="7">
    <location>
        <begin position="403"/>
        <end position="793"/>
    </location>
</feature>
<reference evidence="8 9" key="1">
    <citation type="submission" date="2021-02" db="EMBL/GenBank/DDBJ databases">
        <title>Niveibacterium changnyeongensis HC41.</title>
        <authorList>
            <person name="Kang M."/>
        </authorList>
    </citation>
    <scope>NUCLEOTIDE SEQUENCE [LARGE SCALE GENOMIC DNA]</scope>
    <source>
        <strain evidence="8 9">HC41</strain>
    </source>
</reference>
<keyword evidence="5 6" id="KW-0472">Membrane</keyword>
<gene>
    <name evidence="8" type="ORF">JY500_19045</name>
</gene>
<name>A0ABX7M6I8_9RHOO</name>
<dbReference type="InterPro" id="IPR050189">
    <property type="entry name" value="MFS_Efflux_Transporters"/>
</dbReference>
<feature type="transmembrane region" description="Helical" evidence="6">
    <location>
        <begin position="609"/>
        <end position="632"/>
    </location>
</feature>
<sequence length="802" mass="82801">MRAKRESAEIAEPATAPLRRLFAVAILVALFGVGMSAFLNYFKFKSALESAARSRMAVPVMAVREGVQASLALGLPLASAAAVPDLLARERQADGAIRTISIFDTSGRVRFSSDPRAVGTVVPAAWQATAAAAGNDAWHLTAPDEAVQGLALRNSFDLTLGHVAVGYGLADQHLALVRMRGALLPIAIWGSLGSALLAMLVVWGVLNTGRKPPHGSGLGARTAGAVASSQGRLVAAMLLAVMLGLGCVSWATQHAFDRNLQPELARKAVVVGGSVSELLARAIGHGIAMPELVGVEAYLAEVRRQHPELAHIVVRDTGGVPRFAVGERAAAPGVQVPIGAANHALGSVEVGVSQAYLRNMLFEVLLDLAVVFVVAVFLTRELLQFITATDPRLAAAPASGGTLLARMRVPLFLFMLAEELTRAFVPGFARRLLGAHATVSADVAVGLPITVFMLVVALGQAPLASWSERIGLRRAMQWGALIGFVGLVGAALASNLYVFMGWRALCGLGYATVFVAAQGFVIAHTSQAERARGFALFVGAIMVAAVCGPPLGGILADHVGARVGFGVAAAIALAAWGAVRLLPQAATAASTTPALTWRDLRRVLSERPFLLITLLAAVPAKLILASFCFYLVPIYVVSLGAPTAAAGRALMVYAVLLVVVLPLAARLAERGVSQVHLIGGGLCVSALGGLGLLLWDGVGPVFVAMALLGLGQGLSIAAQSSLLSLACADEIRQYGSGALFGAYRLIERLGNASGPLLAGALVMGLGYAGAFAAIAAVVLVCGLLFLGLSGAMRAVQAAEVRA</sequence>
<evidence type="ECO:0000313" key="8">
    <source>
        <dbReference type="EMBL" id="QSI76531.1"/>
    </source>
</evidence>
<evidence type="ECO:0000256" key="5">
    <source>
        <dbReference type="ARBA" id="ARBA00023136"/>
    </source>
</evidence>
<feature type="transmembrane region" description="Helical" evidence="6">
    <location>
        <begin position="182"/>
        <end position="206"/>
    </location>
</feature>
<dbReference type="RefSeq" id="WP_206254194.1">
    <property type="nucleotide sequence ID" value="NZ_CP071060.1"/>
</dbReference>
<feature type="transmembrane region" description="Helical" evidence="6">
    <location>
        <begin position="21"/>
        <end position="42"/>
    </location>
</feature>
<feature type="transmembrane region" description="Helical" evidence="6">
    <location>
        <begin position="502"/>
        <end position="522"/>
    </location>
</feature>
<evidence type="ECO:0000256" key="4">
    <source>
        <dbReference type="ARBA" id="ARBA00022989"/>
    </source>
</evidence>
<dbReference type="PANTHER" id="PTHR43124:SF3">
    <property type="entry name" value="CHLORAMPHENICOL EFFLUX PUMP RV0191"/>
    <property type="match status" value="1"/>
</dbReference>
<evidence type="ECO:0000256" key="2">
    <source>
        <dbReference type="ARBA" id="ARBA00022475"/>
    </source>
</evidence>
<evidence type="ECO:0000256" key="1">
    <source>
        <dbReference type="ARBA" id="ARBA00004651"/>
    </source>
</evidence>
<feature type="transmembrane region" description="Helical" evidence="6">
    <location>
        <begin position="774"/>
        <end position="795"/>
    </location>
</feature>
<dbReference type="SUPFAM" id="SSF103473">
    <property type="entry name" value="MFS general substrate transporter"/>
    <property type="match status" value="1"/>
</dbReference>
<organism evidence="8 9">
    <name type="scientific">Niveibacterium microcysteis</name>
    <dbReference type="NCBI Taxonomy" id="2811415"/>
    <lineage>
        <taxon>Bacteria</taxon>
        <taxon>Pseudomonadati</taxon>
        <taxon>Pseudomonadota</taxon>
        <taxon>Betaproteobacteria</taxon>
        <taxon>Rhodocyclales</taxon>
        <taxon>Rhodocyclaceae</taxon>
        <taxon>Niveibacterium</taxon>
    </lineage>
</organism>
<keyword evidence="9" id="KW-1185">Reference proteome</keyword>
<evidence type="ECO:0000313" key="9">
    <source>
        <dbReference type="Proteomes" id="UP000663570"/>
    </source>
</evidence>
<protein>
    <submittedName>
        <fullName evidence="8">MFS transporter</fullName>
    </submittedName>
</protein>
<feature type="transmembrane region" description="Helical" evidence="6">
    <location>
        <begin position="443"/>
        <end position="466"/>
    </location>
</feature>
<feature type="transmembrane region" description="Helical" evidence="6">
    <location>
        <begin position="233"/>
        <end position="251"/>
    </location>
</feature>
<dbReference type="PANTHER" id="PTHR43124">
    <property type="entry name" value="PURINE EFFLUX PUMP PBUE"/>
    <property type="match status" value="1"/>
</dbReference>
<dbReference type="InterPro" id="IPR011701">
    <property type="entry name" value="MFS"/>
</dbReference>
<feature type="transmembrane region" description="Helical" evidence="6">
    <location>
        <begin position="677"/>
        <end position="695"/>
    </location>
</feature>
<dbReference type="Pfam" id="PF07690">
    <property type="entry name" value="MFS_1"/>
    <property type="match status" value="1"/>
</dbReference>
<evidence type="ECO:0000259" key="7">
    <source>
        <dbReference type="PROSITE" id="PS50850"/>
    </source>
</evidence>
<proteinExistence type="predicted"/>
<dbReference type="InterPro" id="IPR036259">
    <property type="entry name" value="MFS_trans_sf"/>
</dbReference>
<dbReference type="PROSITE" id="PS50850">
    <property type="entry name" value="MFS"/>
    <property type="match status" value="1"/>
</dbReference>
<feature type="transmembrane region" description="Helical" evidence="6">
    <location>
        <begin position="478"/>
        <end position="496"/>
    </location>
</feature>
<evidence type="ECO:0000256" key="3">
    <source>
        <dbReference type="ARBA" id="ARBA00022692"/>
    </source>
</evidence>
<keyword evidence="4 6" id="KW-1133">Transmembrane helix</keyword>
<feature type="transmembrane region" description="Helical" evidence="6">
    <location>
        <begin position="644"/>
        <end position="665"/>
    </location>
</feature>
<feature type="transmembrane region" description="Helical" evidence="6">
    <location>
        <begin position="534"/>
        <end position="556"/>
    </location>
</feature>
<dbReference type="Proteomes" id="UP000663570">
    <property type="component" value="Chromosome"/>
</dbReference>
<keyword evidence="3 6" id="KW-0812">Transmembrane</keyword>
<dbReference type="Gene3D" id="1.20.1250.20">
    <property type="entry name" value="MFS general substrate transporter like domains"/>
    <property type="match status" value="1"/>
</dbReference>
<comment type="subcellular location">
    <subcellularLocation>
        <location evidence="1">Cell membrane</location>
        <topology evidence="1">Multi-pass membrane protein</topology>
    </subcellularLocation>
</comment>
<dbReference type="EMBL" id="CP071060">
    <property type="protein sequence ID" value="QSI76531.1"/>
    <property type="molecule type" value="Genomic_DNA"/>
</dbReference>
<evidence type="ECO:0000256" key="6">
    <source>
        <dbReference type="SAM" id="Phobius"/>
    </source>
</evidence>
<feature type="transmembrane region" description="Helical" evidence="6">
    <location>
        <begin position="360"/>
        <end position="378"/>
    </location>
</feature>